<feature type="transmembrane region" description="Helical" evidence="7">
    <location>
        <begin position="125"/>
        <end position="145"/>
    </location>
</feature>
<dbReference type="AlphaFoldDB" id="A0AB39HST3"/>
<dbReference type="NCBIfam" id="NF045476">
    <property type="entry name" value="Opp4C"/>
    <property type="match status" value="1"/>
</dbReference>
<dbReference type="GO" id="GO:0055085">
    <property type="term" value="P:transmembrane transport"/>
    <property type="evidence" value="ECO:0007669"/>
    <property type="project" value="InterPro"/>
</dbReference>
<dbReference type="PANTHER" id="PTHR43386:SF1">
    <property type="entry name" value="D,D-DIPEPTIDE TRANSPORT SYSTEM PERMEASE PROTEIN DDPC-RELATED"/>
    <property type="match status" value="1"/>
</dbReference>
<dbReference type="Pfam" id="PF12911">
    <property type="entry name" value="OppC_N"/>
    <property type="match status" value="1"/>
</dbReference>
<dbReference type="PROSITE" id="PS50928">
    <property type="entry name" value="ABC_TM1"/>
    <property type="match status" value="1"/>
</dbReference>
<feature type="transmembrane region" description="Helical" evidence="7">
    <location>
        <begin position="88"/>
        <end position="113"/>
    </location>
</feature>
<feature type="transmembrane region" description="Helical" evidence="7">
    <location>
        <begin position="199"/>
        <end position="220"/>
    </location>
</feature>
<dbReference type="InterPro" id="IPR035906">
    <property type="entry name" value="MetI-like_sf"/>
</dbReference>
<reference evidence="9" key="1">
    <citation type="submission" date="2024-07" db="EMBL/GenBank/DDBJ databases">
        <title>Halotolerant mesophilic bacterium Ornithinibacillus sp. 4-3, sp. nov., isolated from soil.</title>
        <authorList>
            <person name="Sidarenka A.V."/>
            <person name="Guliayeva D.E."/>
            <person name="Leanovich S.I."/>
            <person name="Hileuskaya K.S."/>
            <person name="Akhremchuk A.E."/>
            <person name="Sikolenko M.A."/>
            <person name="Valentovich L.N."/>
        </authorList>
    </citation>
    <scope>NUCLEOTIDE SEQUENCE</scope>
    <source>
        <strain evidence="9">4-3</strain>
    </source>
</reference>
<name>A0AB39HST3_9BACI</name>
<feature type="transmembrane region" description="Helical" evidence="7">
    <location>
        <begin position="256"/>
        <end position="277"/>
    </location>
</feature>
<evidence type="ECO:0000259" key="8">
    <source>
        <dbReference type="PROSITE" id="PS50928"/>
    </source>
</evidence>
<evidence type="ECO:0000313" key="9">
    <source>
        <dbReference type="EMBL" id="XDK34482.1"/>
    </source>
</evidence>
<feature type="transmembrane region" description="Helical" evidence="7">
    <location>
        <begin position="151"/>
        <end position="168"/>
    </location>
</feature>
<accession>A0AB39HST3</accession>
<evidence type="ECO:0000256" key="7">
    <source>
        <dbReference type="RuleBase" id="RU363032"/>
    </source>
</evidence>
<comment type="similarity">
    <text evidence="7">Belongs to the binding-protein-dependent transport system permease family.</text>
</comment>
<dbReference type="EMBL" id="CP162599">
    <property type="protein sequence ID" value="XDK34482.1"/>
    <property type="molecule type" value="Genomic_DNA"/>
</dbReference>
<sequence>MQGEAKYKTDSLGKIALQKFLKNKLAVIGAIIIILIIASAIIVPWITEYNPDKQDLLNQLSPPSKEHLLGTDDLGRDVFSRLLYGSRVSLSVGFLAVAGMMIIGTVIGAIAGYFGGIFDSVLMRFVDVIISFPQIFLLITLIAVLQPSLNTLIIVFALFSWTSTARLVRGEFLSLRNREFVLAARTMGIRTWKIIFSHILPNAMGPVIVSATLQIGYVILAESTLSYLGLGVQPPTPSWGNMLQSAQDYNIMLNAWWYPLFPGFMILITILSFNFVGDGLRDALDPKVRK</sequence>
<comment type="subcellular location">
    <subcellularLocation>
        <location evidence="1 7">Cell membrane</location>
        <topology evidence="1 7">Multi-pass membrane protein</topology>
    </subcellularLocation>
</comment>
<dbReference type="Gene3D" id="1.10.3720.10">
    <property type="entry name" value="MetI-like"/>
    <property type="match status" value="1"/>
</dbReference>
<keyword evidence="2 7" id="KW-0813">Transport</keyword>
<dbReference type="SUPFAM" id="SSF161098">
    <property type="entry name" value="MetI-like"/>
    <property type="match status" value="1"/>
</dbReference>
<keyword evidence="6 7" id="KW-0472">Membrane</keyword>
<dbReference type="InterPro" id="IPR053523">
    <property type="entry name" value="Oligopeptide_permease_AppC"/>
</dbReference>
<dbReference type="CDD" id="cd06261">
    <property type="entry name" value="TM_PBP2"/>
    <property type="match status" value="1"/>
</dbReference>
<keyword evidence="4 7" id="KW-0812">Transmembrane</keyword>
<evidence type="ECO:0000256" key="1">
    <source>
        <dbReference type="ARBA" id="ARBA00004651"/>
    </source>
</evidence>
<dbReference type="PANTHER" id="PTHR43386">
    <property type="entry name" value="OLIGOPEPTIDE TRANSPORT SYSTEM PERMEASE PROTEIN APPC"/>
    <property type="match status" value="1"/>
</dbReference>
<dbReference type="InterPro" id="IPR050366">
    <property type="entry name" value="BP-dependent_transpt_permease"/>
</dbReference>
<dbReference type="GO" id="GO:0005886">
    <property type="term" value="C:plasma membrane"/>
    <property type="evidence" value="ECO:0007669"/>
    <property type="project" value="UniProtKB-SubCell"/>
</dbReference>
<proteinExistence type="inferred from homology"/>
<gene>
    <name evidence="9" type="primary">opp4C</name>
    <name evidence="9" type="ORF">AB4Y30_02360</name>
</gene>
<dbReference type="InterPro" id="IPR025966">
    <property type="entry name" value="OppC_N"/>
</dbReference>
<evidence type="ECO:0000256" key="6">
    <source>
        <dbReference type="ARBA" id="ARBA00023136"/>
    </source>
</evidence>
<feature type="transmembrane region" description="Helical" evidence="7">
    <location>
        <begin position="25"/>
        <end position="46"/>
    </location>
</feature>
<dbReference type="RefSeq" id="WP_368655153.1">
    <property type="nucleotide sequence ID" value="NZ_CP162599.1"/>
</dbReference>
<dbReference type="InterPro" id="IPR000515">
    <property type="entry name" value="MetI-like"/>
</dbReference>
<keyword evidence="5 7" id="KW-1133">Transmembrane helix</keyword>
<evidence type="ECO:0000256" key="3">
    <source>
        <dbReference type="ARBA" id="ARBA00022475"/>
    </source>
</evidence>
<evidence type="ECO:0000256" key="4">
    <source>
        <dbReference type="ARBA" id="ARBA00022692"/>
    </source>
</evidence>
<evidence type="ECO:0000256" key="2">
    <source>
        <dbReference type="ARBA" id="ARBA00022448"/>
    </source>
</evidence>
<dbReference type="Pfam" id="PF00528">
    <property type="entry name" value="BPD_transp_1"/>
    <property type="match status" value="1"/>
</dbReference>
<protein>
    <submittedName>
        <fullName evidence="9">Oligopeptide ABC transporter permease</fullName>
    </submittedName>
</protein>
<feature type="domain" description="ABC transmembrane type-1" evidence="8">
    <location>
        <begin position="86"/>
        <end position="277"/>
    </location>
</feature>
<evidence type="ECO:0000256" key="5">
    <source>
        <dbReference type="ARBA" id="ARBA00022989"/>
    </source>
</evidence>
<keyword evidence="3" id="KW-1003">Cell membrane</keyword>
<organism evidence="9">
    <name type="scientific">Ornithinibacillus sp. 4-3</name>
    <dbReference type="NCBI Taxonomy" id="3231488"/>
    <lineage>
        <taxon>Bacteria</taxon>
        <taxon>Bacillati</taxon>
        <taxon>Bacillota</taxon>
        <taxon>Bacilli</taxon>
        <taxon>Bacillales</taxon>
        <taxon>Bacillaceae</taxon>
        <taxon>Ornithinibacillus</taxon>
    </lineage>
</organism>